<proteinExistence type="predicted"/>
<dbReference type="InterPro" id="IPR004360">
    <property type="entry name" value="Glyas_Fos-R_dOase_dom"/>
</dbReference>
<evidence type="ECO:0000313" key="2">
    <source>
        <dbReference type="EMBL" id="APW62793.1"/>
    </source>
</evidence>
<accession>A0A1U7CV86</accession>
<dbReference type="InterPro" id="IPR037523">
    <property type="entry name" value="VOC_core"/>
</dbReference>
<protein>
    <recommendedName>
        <fullName evidence="1">VOC domain-containing protein</fullName>
    </recommendedName>
</protein>
<gene>
    <name evidence="2" type="ORF">BSF38_04346</name>
</gene>
<organism evidence="2 3">
    <name type="scientific">Paludisphaera borealis</name>
    <dbReference type="NCBI Taxonomy" id="1387353"/>
    <lineage>
        <taxon>Bacteria</taxon>
        <taxon>Pseudomonadati</taxon>
        <taxon>Planctomycetota</taxon>
        <taxon>Planctomycetia</taxon>
        <taxon>Isosphaerales</taxon>
        <taxon>Isosphaeraceae</taxon>
        <taxon>Paludisphaera</taxon>
    </lineage>
</organism>
<name>A0A1U7CV86_9BACT</name>
<reference evidence="3" key="1">
    <citation type="submission" date="2016-12" db="EMBL/GenBank/DDBJ databases">
        <title>Comparative genomics of four Isosphaeraceae planctomycetes: a common pool of plasmids and glycoside hydrolase genes.</title>
        <authorList>
            <person name="Ivanova A."/>
        </authorList>
    </citation>
    <scope>NUCLEOTIDE SEQUENCE [LARGE SCALE GENOMIC DNA]</scope>
    <source>
        <strain evidence="3">PX4</strain>
    </source>
</reference>
<dbReference type="InterPro" id="IPR029068">
    <property type="entry name" value="Glyas_Bleomycin-R_OHBP_Dase"/>
</dbReference>
<dbReference type="KEGG" id="pbor:BSF38_04346"/>
<dbReference type="Pfam" id="PF00903">
    <property type="entry name" value="Glyoxalase"/>
    <property type="match status" value="1"/>
</dbReference>
<dbReference type="SUPFAM" id="SSF54593">
    <property type="entry name" value="Glyoxalase/Bleomycin resistance protein/Dihydroxybiphenyl dioxygenase"/>
    <property type="match status" value="1"/>
</dbReference>
<keyword evidence="3" id="KW-1185">Reference proteome</keyword>
<dbReference type="CDD" id="cd06587">
    <property type="entry name" value="VOC"/>
    <property type="match status" value="1"/>
</dbReference>
<dbReference type="PROSITE" id="PS51819">
    <property type="entry name" value="VOC"/>
    <property type="match status" value="1"/>
</dbReference>
<dbReference type="OrthoDB" id="9788468at2"/>
<feature type="domain" description="VOC" evidence="1">
    <location>
        <begin position="3"/>
        <end position="121"/>
    </location>
</feature>
<dbReference type="RefSeq" id="WP_076349149.1">
    <property type="nucleotide sequence ID" value="NZ_CP019082.1"/>
</dbReference>
<dbReference type="STRING" id="1387353.BSF38_04346"/>
<evidence type="ECO:0000259" key="1">
    <source>
        <dbReference type="PROSITE" id="PS51819"/>
    </source>
</evidence>
<dbReference type="Gene3D" id="3.10.180.10">
    <property type="entry name" value="2,3-Dihydroxybiphenyl 1,2-Dioxygenase, domain 1"/>
    <property type="match status" value="1"/>
</dbReference>
<dbReference type="EMBL" id="CP019082">
    <property type="protein sequence ID" value="APW62793.1"/>
    <property type="molecule type" value="Genomic_DNA"/>
</dbReference>
<sequence>MARLEHFAIYAQNAGALKDFYVQTMGLRVVLVGPGEPPAGYFLADDHGGAIEIIARPEGQANANQRWVCHVAFWVDDVDAKRTELEALGLTFETDTAVDDDAMKTAFFHDPEGNRCQIVWRRRPLGS</sequence>
<evidence type="ECO:0000313" key="3">
    <source>
        <dbReference type="Proteomes" id="UP000186309"/>
    </source>
</evidence>
<dbReference type="Proteomes" id="UP000186309">
    <property type="component" value="Chromosome"/>
</dbReference>
<dbReference type="AlphaFoldDB" id="A0A1U7CV86"/>